<dbReference type="GO" id="GO:0005783">
    <property type="term" value="C:endoplasmic reticulum"/>
    <property type="evidence" value="ECO:0007669"/>
    <property type="project" value="TreeGrafter"/>
</dbReference>
<accession>A0A6S7L2Q6</accession>
<gene>
    <name evidence="2" type="ORF">PACLA_8A010204</name>
</gene>
<protein>
    <recommendedName>
        <fullName evidence="1">VTT domain-containing protein</fullName>
    </recommendedName>
</protein>
<evidence type="ECO:0000313" key="2">
    <source>
        <dbReference type="EMBL" id="CAB4033893.1"/>
    </source>
</evidence>
<dbReference type="PANTHER" id="PTHR46593:SF1">
    <property type="entry name" value="TRANSMEMBRANE PROTEIN 64"/>
    <property type="match status" value="1"/>
</dbReference>
<name>A0A6S7L2Q6_PARCT</name>
<organism evidence="2 3">
    <name type="scientific">Paramuricea clavata</name>
    <name type="common">Red gorgonian</name>
    <name type="synonym">Violescent sea-whip</name>
    <dbReference type="NCBI Taxonomy" id="317549"/>
    <lineage>
        <taxon>Eukaryota</taxon>
        <taxon>Metazoa</taxon>
        <taxon>Cnidaria</taxon>
        <taxon>Anthozoa</taxon>
        <taxon>Octocorallia</taxon>
        <taxon>Malacalcyonacea</taxon>
        <taxon>Plexauridae</taxon>
        <taxon>Paramuricea</taxon>
    </lineage>
</organism>
<dbReference type="AlphaFoldDB" id="A0A6S7L2Q6"/>
<feature type="domain" description="VTT" evidence="1">
    <location>
        <begin position="106"/>
        <end position="219"/>
    </location>
</feature>
<dbReference type="GO" id="GO:0051480">
    <property type="term" value="P:regulation of cytosolic calcium ion concentration"/>
    <property type="evidence" value="ECO:0007669"/>
    <property type="project" value="TreeGrafter"/>
</dbReference>
<reference evidence="2" key="1">
    <citation type="submission" date="2020-04" db="EMBL/GenBank/DDBJ databases">
        <authorList>
            <person name="Alioto T."/>
            <person name="Alioto T."/>
            <person name="Gomez Garrido J."/>
        </authorList>
    </citation>
    <scope>NUCLEOTIDE SEQUENCE</scope>
    <source>
        <strain evidence="2">A484AB</strain>
    </source>
</reference>
<evidence type="ECO:0000259" key="1">
    <source>
        <dbReference type="Pfam" id="PF09335"/>
    </source>
</evidence>
<sequence>MPMKLGQKCTEHIQSQAKKCLGETTKFDQVIGGVKRCSCLQEHKCMHVSASVLLLLVLTAVLVIFCRDHLKDIIEWVQNLQQWQGALLFIVMFTLVSFPMAWGYIILNVAAGYLYGFCMGLLVVVVSVFIGIFISFEICRLCLRDFVQKRLESENLLAVVRVVEGRKGFRVIALSRLTPLPFGLQNGLFAITNIRVTKCLAASVIGLLPTQAMNTYMGSTLRSVEDVISEHSGNYVILVIQVMITIGLSVYVIRKARKELNKACRESEVEMMLDRQDIVASAPKYLDLPLQKESKVNGIANGHVANGHVTKPGHRRVQSASAIVTIREIHENDEVQTA</sequence>
<evidence type="ECO:0000313" key="3">
    <source>
        <dbReference type="Proteomes" id="UP001152795"/>
    </source>
</evidence>
<keyword evidence="3" id="KW-1185">Reference proteome</keyword>
<dbReference type="PANTHER" id="PTHR46593">
    <property type="entry name" value="TRANSMEMBRANE PROTEIN 64"/>
    <property type="match status" value="1"/>
</dbReference>
<dbReference type="Proteomes" id="UP001152795">
    <property type="component" value="Unassembled WGS sequence"/>
</dbReference>
<proteinExistence type="predicted"/>
<dbReference type="InterPro" id="IPR053069">
    <property type="entry name" value="TVP38/TMEM64"/>
</dbReference>
<dbReference type="Pfam" id="PF09335">
    <property type="entry name" value="VTT_dom"/>
    <property type="match status" value="1"/>
</dbReference>
<dbReference type="InterPro" id="IPR032816">
    <property type="entry name" value="VTT_dom"/>
</dbReference>
<dbReference type="EMBL" id="CACRXK020019643">
    <property type="protein sequence ID" value="CAB4033893.1"/>
    <property type="molecule type" value="Genomic_DNA"/>
</dbReference>
<dbReference type="OrthoDB" id="166803at2759"/>
<comment type="caution">
    <text evidence="2">The sequence shown here is derived from an EMBL/GenBank/DDBJ whole genome shotgun (WGS) entry which is preliminary data.</text>
</comment>